<dbReference type="InterPro" id="IPR008316">
    <property type="entry name" value="UCP029876"/>
</dbReference>
<name>A0A3G8YGH4_9DEIO</name>
<organism evidence="1 2">
    <name type="scientific">Deinococcus psychrotolerans</name>
    <dbReference type="NCBI Taxonomy" id="2489213"/>
    <lineage>
        <taxon>Bacteria</taxon>
        <taxon>Thermotogati</taxon>
        <taxon>Deinococcota</taxon>
        <taxon>Deinococci</taxon>
        <taxon>Deinococcales</taxon>
        <taxon>Deinococcaceae</taxon>
        <taxon>Deinococcus</taxon>
    </lineage>
</organism>
<dbReference type="EMBL" id="CP034184">
    <property type="protein sequence ID" value="AZI44045.1"/>
    <property type="molecule type" value="Genomic_DNA"/>
</dbReference>
<dbReference type="Gene3D" id="1.10.1900.10">
    <property type="entry name" value="c-terminal domain of poly(a) binding protein"/>
    <property type="match status" value="1"/>
</dbReference>
<dbReference type="AlphaFoldDB" id="A0A3G8YGH4"/>
<keyword evidence="2" id="KW-1185">Reference proteome</keyword>
<reference evidence="1 2" key="1">
    <citation type="submission" date="2018-11" db="EMBL/GenBank/DDBJ databases">
        <title>Deinococcus shelandsis sp. nov., isolated from South Shetland Islands soil of Antarctica.</title>
        <authorList>
            <person name="Tian J."/>
        </authorList>
    </citation>
    <scope>NUCLEOTIDE SEQUENCE [LARGE SCALE GENOMIC DNA]</scope>
    <source>
        <strain evidence="1 2">S14-83T</strain>
    </source>
</reference>
<dbReference type="KEGG" id="dph:EHF33_14080"/>
<dbReference type="SUPFAM" id="SSF158560">
    <property type="entry name" value="BH3980-like"/>
    <property type="match status" value="1"/>
</dbReference>
<evidence type="ECO:0000313" key="2">
    <source>
        <dbReference type="Proteomes" id="UP000276417"/>
    </source>
</evidence>
<gene>
    <name evidence="1" type="ORF">EHF33_14080</name>
</gene>
<accession>A0A3G8YGH4</accession>
<sequence length="117" mass="13404">MENFLKRILGDKKEWKGMEARAEVLPGDYRIVYGEMQKYMWRLTGGDGLDIVAILKDLLGLFETGAADGKRALEVTGEDVAAFCDELLRNANTYTENWREALNRDVMNKLQSEEKKK</sequence>
<dbReference type="Proteomes" id="UP000276417">
    <property type="component" value="Chromosome 2"/>
</dbReference>
<evidence type="ECO:0000313" key="1">
    <source>
        <dbReference type="EMBL" id="AZI44045.1"/>
    </source>
</evidence>
<dbReference type="PIRSF" id="PIRSF029876">
    <property type="entry name" value="UCP029876"/>
    <property type="match status" value="1"/>
</dbReference>
<dbReference type="OrthoDB" id="2087617at2"/>
<protein>
    <submittedName>
        <fullName evidence="1">DUF1048 domain-containing protein</fullName>
    </submittedName>
</protein>
<dbReference type="Pfam" id="PF06304">
    <property type="entry name" value="DUF1048"/>
    <property type="match status" value="1"/>
</dbReference>
<proteinExistence type="predicted"/>